<comment type="cofactor">
    <cofactor evidence="1">
        <name>pyridoxal 5'-phosphate</name>
        <dbReference type="ChEBI" id="CHEBI:597326"/>
    </cofactor>
</comment>
<evidence type="ECO:0000256" key="1">
    <source>
        <dbReference type="ARBA" id="ARBA00001933"/>
    </source>
</evidence>
<evidence type="ECO:0000313" key="5">
    <source>
        <dbReference type="Proteomes" id="UP001519287"/>
    </source>
</evidence>
<dbReference type="InterPro" id="IPR049704">
    <property type="entry name" value="Aminotrans_3_PPA_site"/>
</dbReference>
<organism evidence="4 5">
    <name type="scientific">Paenibacillus eucommiae</name>
    <dbReference type="NCBI Taxonomy" id="1355755"/>
    <lineage>
        <taxon>Bacteria</taxon>
        <taxon>Bacillati</taxon>
        <taxon>Bacillota</taxon>
        <taxon>Bacilli</taxon>
        <taxon>Bacillales</taxon>
        <taxon>Paenibacillaceae</taxon>
        <taxon>Paenibacillus</taxon>
    </lineage>
</organism>
<protein>
    <submittedName>
        <fullName evidence="4">Glutamate-1-semialdehyde 2,1-aminomutase</fullName>
        <ecNumber evidence="4">5.4.3.8</ecNumber>
    </submittedName>
</protein>
<dbReference type="Proteomes" id="UP001519287">
    <property type="component" value="Unassembled WGS sequence"/>
</dbReference>
<comment type="similarity">
    <text evidence="3">Belongs to the class-III pyridoxal-phosphate-dependent aminotransferase family.</text>
</comment>
<dbReference type="GO" id="GO:0042286">
    <property type="term" value="F:glutamate-1-semialdehyde 2,1-aminomutase activity"/>
    <property type="evidence" value="ECO:0007669"/>
    <property type="project" value="UniProtKB-EC"/>
</dbReference>
<gene>
    <name evidence="4" type="ORF">J2Z66_008551</name>
</gene>
<accession>A0ABS4JAL8</accession>
<evidence type="ECO:0000256" key="2">
    <source>
        <dbReference type="ARBA" id="ARBA00022898"/>
    </source>
</evidence>
<evidence type="ECO:0000313" key="4">
    <source>
        <dbReference type="EMBL" id="MBP1996873.1"/>
    </source>
</evidence>
<dbReference type="InterPro" id="IPR015421">
    <property type="entry name" value="PyrdxlP-dep_Trfase_major"/>
</dbReference>
<dbReference type="PANTHER" id="PTHR43713">
    <property type="entry name" value="GLUTAMATE-1-SEMIALDEHYDE 2,1-AMINOMUTASE"/>
    <property type="match status" value="1"/>
</dbReference>
<dbReference type="PROSITE" id="PS00600">
    <property type="entry name" value="AA_TRANSFER_CLASS_3"/>
    <property type="match status" value="1"/>
</dbReference>
<sequence>MKESISQQWTERLNQVIPWGSSTCSKAPQLVPEEPGVIVRGERCRVWDADGKEYIDFRNGLGPITLGYQFPAVDEAIRAQLANGIIFGHPHPLECEVAEMLCAQIPCAEQARFLKTGGEALAATIRIARFYTGRDHIIQIGYNGWVNSLAAGGAQLPGQRSATVPGVPQALSSLHHAAQWNDLEEVERLFNEYTGQIAAVVIAADYAAIAQGETFYPALRELTRKEGSLLIFDEIVTGFRIALGGVQEYFNVVPDLAVFSKGMANGMPIAAYVGAKEVMAACDKGGTVISSTFGGETLSLAAAKSCLTVYSNQDVVRHLWLQGERMWGGLQDIFAEFGVPIEIRGFWPCPAFSVGSGADGSILQQFFRLAYKHGVSLYNVSYVNFSHQTADIDEALGRLRGACAEMEGGRNSV</sequence>
<name>A0ABS4JAL8_9BACL</name>
<dbReference type="EC" id="5.4.3.8" evidence="4"/>
<dbReference type="Pfam" id="PF00202">
    <property type="entry name" value="Aminotran_3"/>
    <property type="match status" value="1"/>
</dbReference>
<keyword evidence="5" id="KW-1185">Reference proteome</keyword>
<dbReference type="SUPFAM" id="SSF53383">
    <property type="entry name" value="PLP-dependent transferases"/>
    <property type="match status" value="1"/>
</dbReference>
<reference evidence="4 5" key="1">
    <citation type="submission" date="2021-03" db="EMBL/GenBank/DDBJ databases">
        <title>Genomic Encyclopedia of Type Strains, Phase IV (KMG-IV): sequencing the most valuable type-strain genomes for metagenomic binning, comparative biology and taxonomic classification.</title>
        <authorList>
            <person name="Goeker M."/>
        </authorList>
    </citation>
    <scope>NUCLEOTIDE SEQUENCE [LARGE SCALE GENOMIC DNA]</scope>
    <source>
        <strain evidence="4 5">DSM 26048</strain>
    </source>
</reference>
<dbReference type="Gene3D" id="3.90.1150.10">
    <property type="entry name" value="Aspartate Aminotransferase, domain 1"/>
    <property type="match status" value="1"/>
</dbReference>
<dbReference type="InterPro" id="IPR015422">
    <property type="entry name" value="PyrdxlP-dep_Trfase_small"/>
</dbReference>
<dbReference type="Gene3D" id="3.40.640.10">
    <property type="entry name" value="Type I PLP-dependent aspartate aminotransferase-like (Major domain)"/>
    <property type="match status" value="1"/>
</dbReference>
<keyword evidence="4" id="KW-0413">Isomerase</keyword>
<evidence type="ECO:0000256" key="3">
    <source>
        <dbReference type="RuleBase" id="RU003560"/>
    </source>
</evidence>
<dbReference type="InterPro" id="IPR005814">
    <property type="entry name" value="Aminotrans_3"/>
</dbReference>
<proteinExistence type="inferred from homology"/>
<dbReference type="EMBL" id="JAGGLB010000059">
    <property type="protein sequence ID" value="MBP1996873.1"/>
    <property type="molecule type" value="Genomic_DNA"/>
</dbReference>
<dbReference type="RefSeq" id="WP_209979702.1">
    <property type="nucleotide sequence ID" value="NZ_JAGGLB010000059.1"/>
</dbReference>
<dbReference type="PANTHER" id="PTHR43713:SF3">
    <property type="entry name" value="GLUTAMATE-1-SEMIALDEHYDE 2,1-AMINOMUTASE 1, CHLOROPLASTIC-RELATED"/>
    <property type="match status" value="1"/>
</dbReference>
<dbReference type="InterPro" id="IPR015424">
    <property type="entry name" value="PyrdxlP-dep_Trfase"/>
</dbReference>
<comment type="caution">
    <text evidence="4">The sequence shown here is derived from an EMBL/GenBank/DDBJ whole genome shotgun (WGS) entry which is preliminary data.</text>
</comment>
<keyword evidence="2 3" id="KW-0663">Pyridoxal phosphate</keyword>